<comment type="caution">
    <text evidence="2">The sequence shown here is derived from an EMBL/GenBank/DDBJ whole genome shotgun (WGS) entry which is preliminary data.</text>
</comment>
<dbReference type="InterPro" id="IPR009027">
    <property type="entry name" value="Ribosomal_bL9/RNase_H1_N"/>
</dbReference>
<proteinExistence type="predicted"/>
<dbReference type="InterPro" id="IPR037056">
    <property type="entry name" value="RNase_H1_N_sf"/>
</dbReference>
<keyword evidence="3" id="KW-1185">Reference proteome</keyword>
<feature type="domain" description="Ribonuclease H1 N-terminal" evidence="1">
    <location>
        <begin position="129"/>
        <end position="166"/>
    </location>
</feature>
<dbReference type="Gene3D" id="3.40.970.10">
    <property type="entry name" value="Ribonuclease H1, N-terminal domain"/>
    <property type="match status" value="1"/>
</dbReference>
<dbReference type="EMBL" id="JABBWG010000178">
    <property type="protein sequence ID" value="KAG1798353.1"/>
    <property type="molecule type" value="Genomic_DNA"/>
</dbReference>
<reference evidence="2" key="1">
    <citation type="journal article" date="2020" name="New Phytol.">
        <title>Comparative genomics reveals dynamic genome evolution in host specialist ectomycorrhizal fungi.</title>
        <authorList>
            <person name="Lofgren L.A."/>
            <person name="Nguyen N.H."/>
            <person name="Vilgalys R."/>
            <person name="Ruytinx J."/>
            <person name="Liao H.L."/>
            <person name="Branco S."/>
            <person name="Kuo A."/>
            <person name="LaButti K."/>
            <person name="Lipzen A."/>
            <person name="Andreopoulos W."/>
            <person name="Pangilinan J."/>
            <person name="Riley R."/>
            <person name="Hundley H."/>
            <person name="Na H."/>
            <person name="Barry K."/>
            <person name="Grigoriev I.V."/>
            <person name="Stajich J.E."/>
            <person name="Kennedy P.G."/>
        </authorList>
    </citation>
    <scope>NUCLEOTIDE SEQUENCE</scope>
    <source>
        <strain evidence="2">MN1</strain>
    </source>
</reference>
<evidence type="ECO:0000313" key="2">
    <source>
        <dbReference type="EMBL" id="KAG1798353.1"/>
    </source>
</evidence>
<dbReference type="Proteomes" id="UP000807769">
    <property type="component" value="Unassembled WGS sequence"/>
</dbReference>
<dbReference type="RefSeq" id="XP_041185599.1">
    <property type="nucleotide sequence ID" value="XM_041333781.1"/>
</dbReference>
<dbReference type="InterPro" id="IPR011320">
    <property type="entry name" value="RNase_H1_N"/>
</dbReference>
<organism evidence="2 3">
    <name type="scientific">Suillus subaureus</name>
    <dbReference type="NCBI Taxonomy" id="48587"/>
    <lineage>
        <taxon>Eukaryota</taxon>
        <taxon>Fungi</taxon>
        <taxon>Dikarya</taxon>
        <taxon>Basidiomycota</taxon>
        <taxon>Agaricomycotina</taxon>
        <taxon>Agaricomycetes</taxon>
        <taxon>Agaricomycetidae</taxon>
        <taxon>Boletales</taxon>
        <taxon>Suillineae</taxon>
        <taxon>Suillaceae</taxon>
        <taxon>Suillus</taxon>
    </lineage>
</organism>
<dbReference type="Pfam" id="PF01693">
    <property type="entry name" value="Cauli_VI"/>
    <property type="match status" value="1"/>
</dbReference>
<name>A0A9P7DMC6_9AGAM</name>
<dbReference type="SUPFAM" id="SSF55658">
    <property type="entry name" value="L9 N-domain-like"/>
    <property type="match status" value="1"/>
</dbReference>
<protein>
    <recommendedName>
        <fullName evidence="1">Ribonuclease H1 N-terminal domain-containing protein</fullName>
    </recommendedName>
</protein>
<accession>A0A9P7DMC6</accession>
<sequence length="314" mass="35597">MSHANQHYHRSSDHIKNVAFLLPPSSTSSVSYFCSFMSSHKHWVVFGGKSPGIFGKQPFTAYSGSNTHYFPLVIHCQTYTQAEKLFSLHNLIHSVPTEDAIVVAHTFMDSDAAQGMLQKEHWDGTLQGFYGVLRGHEIGIYTKWKDCHQLVSGYHNPMFKKFETFTDTVIWMIMKGKYIEGKPIGGKIDLMKEKVVELPVVKGMNYVLSALDVYLTVIYSIKSLPQPSKEPSFNLWVYQYMWELSSIQSTLHSPPPANDTPLPSFGDIPDSYLEAHGYSSHALLCIQHALDISRGLPVAEAWWLWFIITGDNEF</sequence>
<gene>
    <name evidence="2" type="ORF">BJ212DRAFT_1305756</name>
</gene>
<dbReference type="GeneID" id="64627798"/>
<evidence type="ECO:0000259" key="1">
    <source>
        <dbReference type="Pfam" id="PF01693"/>
    </source>
</evidence>
<dbReference type="AlphaFoldDB" id="A0A9P7DMC6"/>
<dbReference type="OrthoDB" id="2659660at2759"/>
<evidence type="ECO:0000313" key="3">
    <source>
        <dbReference type="Proteomes" id="UP000807769"/>
    </source>
</evidence>